<sequence>QQQRRHCESKENPNHRRLNRTQQAPTLSLLKEMNNNARSDNRVHNTDDDEHKPTAPAPVKKKIQRIVEKPSTTVKPTYRASQWF</sequence>
<dbReference type="EMBL" id="LXQA010560560">
    <property type="protein sequence ID" value="MCI59281.1"/>
    <property type="molecule type" value="Genomic_DNA"/>
</dbReference>
<organism evidence="2 3">
    <name type="scientific">Trifolium medium</name>
    <dbReference type="NCBI Taxonomy" id="97028"/>
    <lineage>
        <taxon>Eukaryota</taxon>
        <taxon>Viridiplantae</taxon>
        <taxon>Streptophyta</taxon>
        <taxon>Embryophyta</taxon>
        <taxon>Tracheophyta</taxon>
        <taxon>Spermatophyta</taxon>
        <taxon>Magnoliopsida</taxon>
        <taxon>eudicotyledons</taxon>
        <taxon>Gunneridae</taxon>
        <taxon>Pentapetalae</taxon>
        <taxon>rosids</taxon>
        <taxon>fabids</taxon>
        <taxon>Fabales</taxon>
        <taxon>Fabaceae</taxon>
        <taxon>Papilionoideae</taxon>
        <taxon>50 kb inversion clade</taxon>
        <taxon>NPAAA clade</taxon>
        <taxon>Hologalegina</taxon>
        <taxon>IRL clade</taxon>
        <taxon>Trifolieae</taxon>
        <taxon>Trifolium</taxon>
    </lineage>
</organism>
<name>A0A392TDR5_9FABA</name>
<dbReference type="AlphaFoldDB" id="A0A392TDR5"/>
<proteinExistence type="predicted"/>
<keyword evidence="3" id="KW-1185">Reference proteome</keyword>
<feature type="non-terminal residue" evidence="2">
    <location>
        <position position="1"/>
    </location>
</feature>
<accession>A0A392TDR5</accession>
<dbReference type="Proteomes" id="UP000265520">
    <property type="component" value="Unassembled WGS sequence"/>
</dbReference>
<comment type="caution">
    <text evidence="2">The sequence shown here is derived from an EMBL/GenBank/DDBJ whole genome shotgun (WGS) entry which is preliminary data.</text>
</comment>
<feature type="compositionally biased region" description="Basic and acidic residues" evidence="1">
    <location>
        <begin position="1"/>
        <end position="14"/>
    </location>
</feature>
<feature type="compositionally biased region" description="Basic and acidic residues" evidence="1">
    <location>
        <begin position="39"/>
        <end position="53"/>
    </location>
</feature>
<protein>
    <submittedName>
        <fullName evidence="2">Uncharacterized protein</fullName>
    </submittedName>
</protein>
<evidence type="ECO:0000313" key="2">
    <source>
        <dbReference type="EMBL" id="MCI59281.1"/>
    </source>
</evidence>
<evidence type="ECO:0000313" key="3">
    <source>
        <dbReference type="Proteomes" id="UP000265520"/>
    </source>
</evidence>
<reference evidence="2 3" key="1">
    <citation type="journal article" date="2018" name="Front. Plant Sci.">
        <title>Red Clover (Trifolium pratense) and Zigzag Clover (T. medium) - A Picture of Genomic Similarities and Differences.</title>
        <authorList>
            <person name="Dluhosova J."/>
            <person name="Istvanek J."/>
            <person name="Nedelnik J."/>
            <person name="Repkova J."/>
        </authorList>
    </citation>
    <scope>NUCLEOTIDE SEQUENCE [LARGE SCALE GENOMIC DNA]</scope>
    <source>
        <strain evidence="3">cv. 10/8</strain>
        <tissue evidence="2">Leaf</tissue>
    </source>
</reference>
<evidence type="ECO:0000256" key="1">
    <source>
        <dbReference type="SAM" id="MobiDB-lite"/>
    </source>
</evidence>
<feature type="region of interest" description="Disordered" evidence="1">
    <location>
        <begin position="1"/>
        <end position="59"/>
    </location>
</feature>